<reference evidence="2 3" key="1">
    <citation type="submission" date="2016-04" db="EMBL/GenBank/DDBJ databases">
        <title>Comparative genomics of Morganella phages MP1 and MP2 define new clades among the T4 and T7-like Viruses.</title>
        <authorList>
            <person name="Pinto G."/>
            <person name="Oliveira A."/>
            <person name="Malgorzata L."/>
            <person name="Kropinski A."/>
            <person name="Azeredo J."/>
        </authorList>
    </citation>
    <scope>NUCLEOTIDE SEQUENCE [LARGE SCALE GENOMIC DNA]</scope>
</reference>
<keyword evidence="1" id="KW-0812">Transmembrane</keyword>
<keyword evidence="1" id="KW-0472">Membrane</keyword>
<accession>A0A192YBT4</accession>
<dbReference type="GeneID" id="29059375"/>
<dbReference type="RefSeq" id="YP_009279969.1">
    <property type="nucleotide sequence ID" value="NC_031020.1"/>
</dbReference>
<gene>
    <name evidence="2" type="ORF">MP1_gp0111</name>
</gene>
<dbReference type="KEGG" id="vg:29059375"/>
<protein>
    <submittedName>
        <fullName evidence="2">Uncharacterized protein</fullName>
    </submittedName>
</protein>
<organism evidence="2 3">
    <name type="scientific">Morganella phage vB_MmoM_MP1</name>
    <dbReference type="NCBI Taxonomy" id="1852628"/>
    <lineage>
        <taxon>Viruses</taxon>
        <taxon>Duplodnaviria</taxon>
        <taxon>Heunggongvirae</taxon>
        <taxon>Uroviricota</taxon>
        <taxon>Caudoviricetes</taxon>
        <taxon>Pantevenvirales</taxon>
        <taxon>Straboviridae</taxon>
        <taxon>Gualtarvirus</taxon>
        <taxon>Gualtarvirus mp1</taxon>
    </lineage>
</organism>
<evidence type="ECO:0000256" key="1">
    <source>
        <dbReference type="SAM" id="Phobius"/>
    </source>
</evidence>
<evidence type="ECO:0000313" key="2">
    <source>
        <dbReference type="EMBL" id="ANM46590.1"/>
    </source>
</evidence>
<keyword evidence="3" id="KW-1185">Reference proteome</keyword>
<sequence>MWWYIGYCALTFVQGIALSDTLLCDKKIKFGKFFFWFFFLTNIAVFVVMTIVFLFIFGKKVITYKKRKAEALRNKVENVESYIKQCRGKK</sequence>
<name>A0A192YBT4_9CAUD</name>
<dbReference type="Proteomes" id="UP000203816">
    <property type="component" value="Segment"/>
</dbReference>
<keyword evidence="1" id="KW-1133">Transmembrane helix</keyword>
<dbReference type="EMBL" id="KX078569">
    <property type="protein sequence ID" value="ANM46590.1"/>
    <property type="molecule type" value="Genomic_DNA"/>
</dbReference>
<feature type="transmembrane region" description="Helical" evidence="1">
    <location>
        <begin position="34"/>
        <end position="58"/>
    </location>
</feature>
<evidence type="ECO:0000313" key="3">
    <source>
        <dbReference type="Proteomes" id="UP000203816"/>
    </source>
</evidence>
<proteinExistence type="predicted"/>